<gene>
    <name evidence="1" type="ORF">Thpro_020304</name>
</gene>
<evidence type="ECO:0000313" key="2">
    <source>
        <dbReference type="Proteomes" id="UP000029273"/>
    </source>
</evidence>
<dbReference type="EMBL" id="JQSG02000001">
    <property type="protein sequence ID" value="OBS10588.1"/>
    <property type="molecule type" value="Genomic_DNA"/>
</dbReference>
<comment type="caution">
    <text evidence="1">The sequence shown here is derived from an EMBL/GenBank/DDBJ whole genome shotgun (WGS) entry which is preliminary data.</text>
</comment>
<protein>
    <submittedName>
        <fullName evidence="1">Uncharacterized protein</fullName>
    </submittedName>
</protein>
<keyword evidence="2" id="KW-1185">Reference proteome</keyword>
<dbReference type="Proteomes" id="UP000029273">
    <property type="component" value="Unassembled WGS sequence"/>
</dbReference>
<name>A0A1A6C7P5_9GAMM</name>
<reference evidence="1 2" key="1">
    <citation type="journal article" date="2014" name="Genome Announc.">
        <title>Draft Genome Sequence of the Iron-Oxidizing, Acidophilic, and Halotolerant 'Thiobacillus prosperus' Type Strain DSM 5130.</title>
        <authorList>
            <person name="Ossandon F.J."/>
            <person name="Cardenas J.P."/>
            <person name="Corbett M."/>
            <person name="Quatrini R."/>
            <person name="Holmes D.S."/>
            <person name="Watkin E."/>
        </authorList>
    </citation>
    <scope>NUCLEOTIDE SEQUENCE [LARGE SCALE GENOMIC DNA]</scope>
    <source>
        <strain evidence="1 2">DSM 5130</strain>
    </source>
</reference>
<proteinExistence type="predicted"/>
<accession>A0A1A6C7P5</accession>
<dbReference type="AlphaFoldDB" id="A0A1A6C7P5"/>
<sequence>MANDGRKFFDIRLLLMKEALLRIGCPYHYLLIVLLSDNFSGTIAIGSH</sequence>
<evidence type="ECO:0000313" key="1">
    <source>
        <dbReference type="EMBL" id="OBS10588.1"/>
    </source>
</evidence>
<organism evidence="1 2">
    <name type="scientific">Acidihalobacter prosperus</name>
    <dbReference type="NCBI Taxonomy" id="160660"/>
    <lineage>
        <taxon>Bacteria</taxon>
        <taxon>Pseudomonadati</taxon>
        <taxon>Pseudomonadota</taxon>
        <taxon>Gammaproteobacteria</taxon>
        <taxon>Chromatiales</taxon>
        <taxon>Ectothiorhodospiraceae</taxon>
        <taxon>Acidihalobacter</taxon>
    </lineage>
</organism>